<evidence type="ECO:0000313" key="3">
    <source>
        <dbReference type="Proteomes" id="UP001321473"/>
    </source>
</evidence>
<dbReference type="AlphaFoldDB" id="A0AAQ4DSN4"/>
<comment type="caution">
    <text evidence="2">The sequence shown here is derived from an EMBL/GenBank/DDBJ whole genome shotgun (WGS) entry which is preliminary data.</text>
</comment>
<evidence type="ECO:0000313" key="2">
    <source>
        <dbReference type="EMBL" id="KAK8765474.1"/>
    </source>
</evidence>
<feature type="region of interest" description="Disordered" evidence="1">
    <location>
        <begin position="1"/>
        <end position="30"/>
    </location>
</feature>
<dbReference type="Proteomes" id="UP001321473">
    <property type="component" value="Unassembled WGS sequence"/>
</dbReference>
<dbReference type="EMBL" id="JARKHS020027304">
    <property type="protein sequence ID" value="KAK8765474.1"/>
    <property type="molecule type" value="Genomic_DNA"/>
</dbReference>
<evidence type="ECO:0000256" key="1">
    <source>
        <dbReference type="SAM" id="MobiDB-lite"/>
    </source>
</evidence>
<name>A0AAQ4DSN4_AMBAM</name>
<keyword evidence="3" id="KW-1185">Reference proteome</keyword>
<proteinExistence type="predicted"/>
<sequence length="128" mass="14700">MSDEDGISTTWERRRPSKRRKRTREDRSTSSIEKTFVFRYSFVCFCRPQITSRSNNTTESEISLESCNQTCNSSNNETCCEGCTCFLINNDTQGHCYKIVGLDYEYGSLNMSSLDAYTPIPARTNPEE</sequence>
<reference evidence="2 3" key="1">
    <citation type="journal article" date="2023" name="Arcadia Sci">
        <title>De novo assembly of a long-read Amblyomma americanum tick genome.</title>
        <authorList>
            <person name="Chou S."/>
            <person name="Poskanzer K.E."/>
            <person name="Rollins M."/>
            <person name="Thuy-Boun P.S."/>
        </authorList>
    </citation>
    <scope>NUCLEOTIDE SEQUENCE [LARGE SCALE GENOMIC DNA]</scope>
    <source>
        <strain evidence="2">F_SG_1</strain>
        <tissue evidence="2">Salivary glands</tissue>
    </source>
</reference>
<accession>A0AAQ4DSN4</accession>
<gene>
    <name evidence="2" type="ORF">V5799_031917</name>
</gene>
<protein>
    <submittedName>
        <fullName evidence="2">Uncharacterized protein</fullName>
    </submittedName>
</protein>
<organism evidence="2 3">
    <name type="scientific">Amblyomma americanum</name>
    <name type="common">Lone star tick</name>
    <dbReference type="NCBI Taxonomy" id="6943"/>
    <lineage>
        <taxon>Eukaryota</taxon>
        <taxon>Metazoa</taxon>
        <taxon>Ecdysozoa</taxon>
        <taxon>Arthropoda</taxon>
        <taxon>Chelicerata</taxon>
        <taxon>Arachnida</taxon>
        <taxon>Acari</taxon>
        <taxon>Parasitiformes</taxon>
        <taxon>Ixodida</taxon>
        <taxon>Ixodoidea</taxon>
        <taxon>Ixodidae</taxon>
        <taxon>Amblyomminae</taxon>
        <taxon>Amblyomma</taxon>
    </lineage>
</organism>